<keyword evidence="1 6" id="KW-0349">Heme</keyword>
<dbReference type="EnsemblPlants" id="AUR62043328-RA">
    <property type="protein sequence ID" value="AUR62043328-RA:cds"/>
    <property type="gene ID" value="AUR62043328"/>
</dbReference>
<keyword evidence="3 7" id="KW-0560">Oxidoreductase</keyword>
<dbReference type="InterPro" id="IPR001128">
    <property type="entry name" value="Cyt_P450"/>
</dbReference>
<dbReference type="Gene3D" id="1.10.630.10">
    <property type="entry name" value="Cytochrome P450"/>
    <property type="match status" value="1"/>
</dbReference>
<dbReference type="GeneID" id="110695625"/>
<dbReference type="AlphaFoldDB" id="A0A803NBA0"/>
<reference evidence="8" key="1">
    <citation type="journal article" date="2017" name="Nature">
        <title>The genome of Chenopodium quinoa.</title>
        <authorList>
            <person name="Jarvis D.E."/>
            <person name="Ho Y.S."/>
            <person name="Lightfoot D.J."/>
            <person name="Schmoeckel S.M."/>
            <person name="Li B."/>
            <person name="Borm T.J.A."/>
            <person name="Ohyanagi H."/>
            <person name="Mineta K."/>
            <person name="Michell C.T."/>
            <person name="Saber N."/>
            <person name="Kharbatia N.M."/>
            <person name="Rupper R.R."/>
            <person name="Sharp A.R."/>
            <person name="Dally N."/>
            <person name="Boughton B.A."/>
            <person name="Woo Y.H."/>
            <person name="Gao G."/>
            <person name="Schijlen E.G.W.M."/>
            <person name="Guo X."/>
            <person name="Momin A.A."/>
            <person name="Negrao S."/>
            <person name="Al-Babili S."/>
            <person name="Gehring C."/>
            <person name="Roessner U."/>
            <person name="Jung C."/>
            <person name="Murphy K."/>
            <person name="Arold S.T."/>
            <person name="Gojobori T."/>
            <person name="van der Linden C.G."/>
            <person name="van Loo E.N."/>
            <person name="Jellen E.N."/>
            <person name="Maughan P.J."/>
            <person name="Tester M."/>
        </authorList>
    </citation>
    <scope>NUCLEOTIDE SEQUENCE [LARGE SCALE GENOMIC DNA]</scope>
    <source>
        <strain evidence="8">cv. PI 614886</strain>
    </source>
</reference>
<protein>
    <recommendedName>
        <fullName evidence="10">Cytochrome P450</fullName>
    </recommendedName>
</protein>
<dbReference type="Gramene" id="AUR62043328-RA">
    <property type="protein sequence ID" value="AUR62043328-RA:cds"/>
    <property type="gene ID" value="AUR62043328"/>
</dbReference>
<dbReference type="PRINTS" id="PR00385">
    <property type="entry name" value="P450"/>
</dbReference>
<name>A0A803NBA0_CHEQI</name>
<evidence type="ECO:0000313" key="8">
    <source>
        <dbReference type="EnsemblPlants" id="AUR62043328-RA:cds"/>
    </source>
</evidence>
<evidence type="ECO:0000256" key="1">
    <source>
        <dbReference type="ARBA" id="ARBA00022617"/>
    </source>
</evidence>
<accession>A0A803NBA0</accession>
<dbReference type="Pfam" id="PF00067">
    <property type="entry name" value="p450"/>
    <property type="match status" value="1"/>
</dbReference>
<dbReference type="PANTHER" id="PTHR47947:SF19">
    <property type="entry name" value="CYTOCHROME P450 82C3-RELATED"/>
    <property type="match status" value="1"/>
</dbReference>
<evidence type="ECO:0000256" key="6">
    <source>
        <dbReference type="PIRSR" id="PIRSR602401-1"/>
    </source>
</evidence>
<dbReference type="SMR" id="A0A803NBA0"/>
<keyword evidence="2 6" id="KW-0479">Metal-binding</keyword>
<keyword evidence="5 7" id="KW-0503">Monooxygenase</keyword>
<comment type="cofactor">
    <cofactor evidence="6">
        <name>heme</name>
        <dbReference type="ChEBI" id="CHEBI:30413"/>
    </cofactor>
</comment>
<sequence>MVLHSPIKLSAEATTVFAFVLFVYCLLRWKTNRDTTIKSPPQPSGSWPLIGHLPLLGRSLPHISLGNLADKYGPIFMIKLGVHRALVVSSAEMAKECLGTNDKVFANRPYTTFIEHLGYNSLMMGFSPYGRYWREMRKIVVTELLSNNRLEMLKHVRLSEVKSVIKATHDSILVKSKSSPDDFENNVVLLDMKQWFSDINLNASVRLIAGKSLKEFYQGEENCNKCIKALREFFDLGGVFVPADAVPYLRWLDIGGYEKAMKKIAKEIDHVAQGWLDEHRTRRLSEDQGKEKQDFIDVMLGIYDTGLNNSSRLEADRIIKANSMALLLAGTDTTAVTLTWTLSLLLNNRESLKKVQAEIDYHVGKERQVDESDLKKLVYLQAVLKESMRIYPAAPLLTREAIADCTVGGYQILTGTQLFVNMYKIQRDPELWPDPLDFRPERFLTTHMDYDVRGQNFDLIPFGSGRRICPGISFALQMTQVTLASLIHGFDVSTLSDEPVDMTESLGITNLKATPLEVCLKPRLPDHVYKL</sequence>
<evidence type="ECO:0000256" key="7">
    <source>
        <dbReference type="RuleBase" id="RU000461"/>
    </source>
</evidence>
<dbReference type="FunFam" id="1.10.630.10:FF:000026">
    <property type="entry name" value="Cytochrome P450 82C4"/>
    <property type="match status" value="1"/>
</dbReference>
<dbReference type="KEGG" id="cqi:110695625"/>
<keyword evidence="9" id="KW-1185">Reference proteome</keyword>
<evidence type="ECO:0000256" key="3">
    <source>
        <dbReference type="ARBA" id="ARBA00023002"/>
    </source>
</evidence>
<dbReference type="InterPro" id="IPR017972">
    <property type="entry name" value="Cyt_P450_CS"/>
</dbReference>
<dbReference type="InterPro" id="IPR002401">
    <property type="entry name" value="Cyt_P450_E_grp-I"/>
</dbReference>
<evidence type="ECO:0008006" key="10">
    <source>
        <dbReference type="Google" id="ProtNLM"/>
    </source>
</evidence>
<evidence type="ECO:0000256" key="5">
    <source>
        <dbReference type="ARBA" id="ARBA00023033"/>
    </source>
</evidence>
<organism evidence="8 9">
    <name type="scientific">Chenopodium quinoa</name>
    <name type="common">Quinoa</name>
    <dbReference type="NCBI Taxonomy" id="63459"/>
    <lineage>
        <taxon>Eukaryota</taxon>
        <taxon>Viridiplantae</taxon>
        <taxon>Streptophyta</taxon>
        <taxon>Embryophyta</taxon>
        <taxon>Tracheophyta</taxon>
        <taxon>Spermatophyta</taxon>
        <taxon>Magnoliopsida</taxon>
        <taxon>eudicotyledons</taxon>
        <taxon>Gunneridae</taxon>
        <taxon>Pentapetalae</taxon>
        <taxon>Caryophyllales</taxon>
        <taxon>Chenopodiaceae</taxon>
        <taxon>Chenopodioideae</taxon>
        <taxon>Atripliceae</taxon>
        <taxon>Chenopodium</taxon>
    </lineage>
</organism>
<keyword evidence="4 6" id="KW-0408">Iron</keyword>
<dbReference type="PANTHER" id="PTHR47947">
    <property type="entry name" value="CYTOCHROME P450 82C3-RELATED"/>
    <property type="match status" value="1"/>
</dbReference>
<evidence type="ECO:0000313" key="9">
    <source>
        <dbReference type="Proteomes" id="UP000596660"/>
    </source>
</evidence>
<dbReference type="GO" id="GO:0020037">
    <property type="term" value="F:heme binding"/>
    <property type="evidence" value="ECO:0007669"/>
    <property type="project" value="InterPro"/>
</dbReference>
<dbReference type="InterPro" id="IPR050651">
    <property type="entry name" value="Plant_Cytochrome_P450_Monoox"/>
</dbReference>
<dbReference type="OrthoDB" id="2789670at2759"/>
<feature type="binding site" description="axial binding residue" evidence="6">
    <location>
        <position position="469"/>
    </location>
    <ligand>
        <name>heme</name>
        <dbReference type="ChEBI" id="CHEBI:30413"/>
    </ligand>
    <ligandPart>
        <name>Fe</name>
        <dbReference type="ChEBI" id="CHEBI:18248"/>
    </ligandPart>
</feature>
<dbReference type="OMA" id="DPFIWEN"/>
<dbReference type="GO" id="GO:0016705">
    <property type="term" value="F:oxidoreductase activity, acting on paired donors, with incorporation or reduction of molecular oxygen"/>
    <property type="evidence" value="ECO:0007669"/>
    <property type="project" value="InterPro"/>
</dbReference>
<reference evidence="8" key="2">
    <citation type="submission" date="2021-03" db="UniProtKB">
        <authorList>
            <consortium name="EnsemblPlants"/>
        </authorList>
    </citation>
    <scope>IDENTIFICATION</scope>
</reference>
<dbReference type="Proteomes" id="UP000596660">
    <property type="component" value="Unplaced"/>
</dbReference>
<dbReference type="InterPro" id="IPR036396">
    <property type="entry name" value="Cyt_P450_sf"/>
</dbReference>
<dbReference type="RefSeq" id="XP_021728528.1">
    <property type="nucleotide sequence ID" value="XM_021872836.1"/>
</dbReference>
<dbReference type="PRINTS" id="PR00463">
    <property type="entry name" value="EP450I"/>
</dbReference>
<dbReference type="PROSITE" id="PS00086">
    <property type="entry name" value="CYTOCHROME_P450"/>
    <property type="match status" value="1"/>
</dbReference>
<evidence type="ECO:0000256" key="4">
    <source>
        <dbReference type="ARBA" id="ARBA00023004"/>
    </source>
</evidence>
<comment type="similarity">
    <text evidence="7">Belongs to the cytochrome P450 family.</text>
</comment>
<gene>
    <name evidence="8" type="primary">LOC110695625</name>
</gene>
<dbReference type="SUPFAM" id="SSF48264">
    <property type="entry name" value="Cytochrome P450"/>
    <property type="match status" value="1"/>
</dbReference>
<evidence type="ECO:0000256" key="2">
    <source>
        <dbReference type="ARBA" id="ARBA00022723"/>
    </source>
</evidence>
<proteinExistence type="inferred from homology"/>
<dbReference type="GO" id="GO:0004497">
    <property type="term" value="F:monooxygenase activity"/>
    <property type="evidence" value="ECO:0007669"/>
    <property type="project" value="UniProtKB-KW"/>
</dbReference>
<dbReference type="GO" id="GO:0005506">
    <property type="term" value="F:iron ion binding"/>
    <property type="evidence" value="ECO:0007669"/>
    <property type="project" value="InterPro"/>
</dbReference>